<keyword evidence="5 8" id="KW-0808">Transferase</keyword>
<dbReference type="PANTHER" id="PTHR20881">
    <property type="entry name" value="3-METHYL-2-OXOBUTANOATE HYDROXYMETHYLTRANSFERASE"/>
    <property type="match status" value="1"/>
</dbReference>
<feature type="binding site" evidence="8 11">
    <location>
        <position position="96"/>
    </location>
    <ligand>
        <name>Mg(2+)</name>
        <dbReference type="ChEBI" id="CHEBI:18420"/>
    </ligand>
</feature>
<comment type="similarity">
    <text evidence="2 8">Belongs to the PanB family.</text>
</comment>
<dbReference type="GO" id="GO:0000287">
    <property type="term" value="F:magnesium ion binding"/>
    <property type="evidence" value="ECO:0007669"/>
    <property type="project" value="TreeGrafter"/>
</dbReference>
<feature type="binding site" evidence="8 10">
    <location>
        <position position="96"/>
    </location>
    <ligand>
        <name>3-methyl-2-oxobutanoate</name>
        <dbReference type="ChEBI" id="CHEBI:11851"/>
    </ligand>
</feature>
<dbReference type="InterPro" id="IPR015813">
    <property type="entry name" value="Pyrv/PenolPyrv_kinase-like_dom"/>
</dbReference>
<dbReference type="InterPro" id="IPR040442">
    <property type="entry name" value="Pyrv_kinase-like_dom_sf"/>
</dbReference>
<evidence type="ECO:0000256" key="11">
    <source>
        <dbReference type="PIRSR" id="PIRSR000388-3"/>
    </source>
</evidence>
<dbReference type="PANTHER" id="PTHR20881:SF0">
    <property type="entry name" value="3-METHYL-2-OXOBUTANOATE HYDROXYMETHYLTRANSFERASE"/>
    <property type="match status" value="1"/>
</dbReference>
<dbReference type="GO" id="GO:0015940">
    <property type="term" value="P:pantothenate biosynthetic process"/>
    <property type="evidence" value="ECO:0007669"/>
    <property type="project" value="UniProtKB-UniRule"/>
</dbReference>
<dbReference type="SUPFAM" id="SSF51621">
    <property type="entry name" value="Phosphoenolpyruvate/pyruvate domain"/>
    <property type="match status" value="1"/>
</dbReference>
<dbReference type="Proteomes" id="UP001409585">
    <property type="component" value="Unassembled WGS sequence"/>
</dbReference>
<evidence type="ECO:0000256" key="5">
    <source>
        <dbReference type="ARBA" id="ARBA00022679"/>
    </source>
</evidence>
<feature type="binding site" evidence="8 11">
    <location>
        <position position="126"/>
    </location>
    <ligand>
        <name>Mg(2+)</name>
        <dbReference type="ChEBI" id="CHEBI:18420"/>
    </ligand>
</feature>
<dbReference type="HAMAP" id="MF_00156">
    <property type="entry name" value="PanB"/>
    <property type="match status" value="1"/>
</dbReference>
<evidence type="ECO:0000256" key="2">
    <source>
        <dbReference type="ARBA" id="ARBA00008676"/>
    </source>
</evidence>
<evidence type="ECO:0000256" key="9">
    <source>
        <dbReference type="PIRSR" id="PIRSR000388-1"/>
    </source>
</evidence>
<comment type="subcellular location">
    <subcellularLocation>
        <location evidence="8">Cytoplasm</location>
    </subcellularLocation>
</comment>
<evidence type="ECO:0000256" key="10">
    <source>
        <dbReference type="PIRSR" id="PIRSR000388-2"/>
    </source>
</evidence>
<keyword evidence="6 8" id="KW-0479">Metal-binding</keyword>
<comment type="function">
    <text evidence="7 8">Catalyzes the reversible reaction in which hydroxymethyl group from 5,10-methylenetetrahydrofolate is transferred onto alpha-ketoisovalerate to form ketopantoate.</text>
</comment>
<name>A0AAV3U9A7_9ALTE</name>
<proteinExistence type="inferred from homology"/>
<dbReference type="Gene3D" id="3.20.20.60">
    <property type="entry name" value="Phosphoenolpyruvate-binding domains"/>
    <property type="match status" value="1"/>
</dbReference>
<comment type="subunit">
    <text evidence="3 8">Homodecamer; pentamer of dimers.</text>
</comment>
<feature type="binding site" evidence="8 10">
    <location>
        <begin position="57"/>
        <end position="58"/>
    </location>
    <ligand>
        <name>3-methyl-2-oxobutanoate</name>
        <dbReference type="ChEBI" id="CHEBI:11851"/>
    </ligand>
</feature>
<feature type="active site" description="Proton acceptor" evidence="8 9">
    <location>
        <position position="193"/>
    </location>
</feature>
<evidence type="ECO:0000256" key="1">
    <source>
        <dbReference type="ARBA" id="ARBA00005033"/>
    </source>
</evidence>
<dbReference type="EC" id="2.1.2.11" evidence="8"/>
<feature type="binding site" evidence="8 10">
    <location>
        <position position="124"/>
    </location>
    <ligand>
        <name>3-methyl-2-oxobutanoate</name>
        <dbReference type="ChEBI" id="CHEBI:11851"/>
    </ligand>
</feature>
<keyword evidence="13" id="KW-1185">Reference proteome</keyword>
<comment type="pathway">
    <text evidence="1 8">Cofactor biosynthesis; (R)-pantothenate biosynthesis; (R)-pantoate from 3-methyl-2-oxobutanoate: step 1/2.</text>
</comment>
<dbReference type="EMBL" id="BAABLX010000076">
    <property type="protein sequence ID" value="GAA4958361.1"/>
    <property type="molecule type" value="Genomic_DNA"/>
</dbReference>
<accession>A0AAV3U9A7</accession>
<sequence length="275" mass="29488">MPYGTTTPESALAKPVTVNTLRKFKREKHKFCCVALYDAPMSAMAQKTGIEVLLVGDSLGMTVLGYDSTIPVTMEQMIYHVEAVKRGNSKSLIMGDMPFMTYATPEQAMTNATRIMRAGAHMVKLEGGAWVADTVKMLADRGIPVCAHLGLTPQSVNKLGGFRVQGRKAEQAEVILNDAIALDKAGADLLVLECVPQALAKEITDAVSMPTIGIGAGGETDAQVLVINDILGLTEQPPKFSKNFLVETASIPGALMKYAEDTRSGAFPSEEHIFV</sequence>
<dbReference type="RefSeq" id="WP_345427329.1">
    <property type="nucleotide sequence ID" value="NZ_AP031496.1"/>
</dbReference>
<dbReference type="InterPro" id="IPR003700">
    <property type="entry name" value="Pantoate_hydroxy_MeTrfase"/>
</dbReference>
<keyword evidence="4 8" id="KW-0566">Pantothenate biosynthesis</keyword>
<comment type="caution">
    <text evidence="12">The sequence shown here is derived from an EMBL/GenBank/DDBJ whole genome shotgun (WGS) entry which is preliminary data.</text>
</comment>
<evidence type="ECO:0000256" key="8">
    <source>
        <dbReference type="HAMAP-Rule" id="MF_00156"/>
    </source>
</evidence>
<evidence type="ECO:0000313" key="12">
    <source>
        <dbReference type="EMBL" id="GAA4958361.1"/>
    </source>
</evidence>
<reference evidence="13" key="1">
    <citation type="journal article" date="2019" name="Int. J. Syst. Evol. Microbiol.">
        <title>The Global Catalogue of Microorganisms (GCM) 10K type strain sequencing project: providing services to taxonomists for standard genome sequencing and annotation.</title>
        <authorList>
            <consortium name="The Broad Institute Genomics Platform"/>
            <consortium name="The Broad Institute Genome Sequencing Center for Infectious Disease"/>
            <person name="Wu L."/>
            <person name="Ma J."/>
        </authorList>
    </citation>
    <scope>NUCLEOTIDE SEQUENCE [LARGE SCALE GENOMIC DNA]</scope>
    <source>
        <strain evidence="13">JCM 19134</strain>
    </source>
</reference>
<dbReference type="FunFam" id="3.20.20.60:FF:000003">
    <property type="entry name" value="3-methyl-2-oxobutanoate hydroxymethyltransferase"/>
    <property type="match status" value="1"/>
</dbReference>
<dbReference type="GO" id="GO:0003864">
    <property type="term" value="F:3-methyl-2-oxobutanoate hydroxymethyltransferase activity"/>
    <property type="evidence" value="ECO:0007669"/>
    <property type="project" value="UniProtKB-UniRule"/>
</dbReference>
<dbReference type="Pfam" id="PF02548">
    <property type="entry name" value="Pantoate_transf"/>
    <property type="match status" value="1"/>
</dbReference>
<keyword evidence="8" id="KW-0963">Cytoplasm</keyword>
<evidence type="ECO:0000256" key="3">
    <source>
        <dbReference type="ARBA" id="ARBA00011424"/>
    </source>
</evidence>
<comment type="cofactor">
    <cofactor evidence="8 11">
        <name>Mg(2+)</name>
        <dbReference type="ChEBI" id="CHEBI:18420"/>
    </cofactor>
    <text evidence="8 11">Binds 1 Mg(2+) ion per subunit.</text>
</comment>
<gene>
    <name evidence="8 12" type="primary">panB</name>
    <name evidence="12" type="ORF">GCM10025791_43740</name>
</gene>
<evidence type="ECO:0000313" key="13">
    <source>
        <dbReference type="Proteomes" id="UP001409585"/>
    </source>
</evidence>
<dbReference type="NCBIfam" id="NF001452">
    <property type="entry name" value="PRK00311.1"/>
    <property type="match status" value="1"/>
</dbReference>
<dbReference type="PIRSF" id="PIRSF000388">
    <property type="entry name" value="Pantoate_hydroxy_MeTrfase"/>
    <property type="match status" value="1"/>
</dbReference>
<organism evidence="12 13">
    <name type="scientific">Halioxenophilus aromaticivorans</name>
    <dbReference type="NCBI Taxonomy" id="1306992"/>
    <lineage>
        <taxon>Bacteria</taxon>
        <taxon>Pseudomonadati</taxon>
        <taxon>Pseudomonadota</taxon>
        <taxon>Gammaproteobacteria</taxon>
        <taxon>Alteromonadales</taxon>
        <taxon>Alteromonadaceae</taxon>
        <taxon>Halioxenophilus</taxon>
    </lineage>
</organism>
<protein>
    <recommendedName>
        <fullName evidence="8">3-methyl-2-oxobutanoate hydroxymethyltransferase</fullName>
        <ecNumber evidence="8">2.1.2.11</ecNumber>
    </recommendedName>
    <alternativeName>
        <fullName evidence="8">Ketopantoate hydroxymethyltransferase</fullName>
        <shortName evidence="8">KPHMT</shortName>
    </alternativeName>
</protein>
<evidence type="ECO:0000256" key="6">
    <source>
        <dbReference type="ARBA" id="ARBA00022723"/>
    </source>
</evidence>
<dbReference type="CDD" id="cd06557">
    <property type="entry name" value="KPHMT-like"/>
    <property type="match status" value="1"/>
</dbReference>
<evidence type="ECO:0000256" key="4">
    <source>
        <dbReference type="ARBA" id="ARBA00022655"/>
    </source>
</evidence>
<keyword evidence="8 11" id="KW-0460">Magnesium</keyword>
<dbReference type="NCBIfam" id="TIGR00222">
    <property type="entry name" value="panB"/>
    <property type="match status" value="1"/>
</dbReference>
<feature type="binding site" evidence="8 11">
    <location>
        <position position="57"/>
    </location>
    <ligand>
        <name>Mg(2+)</name>
        <dbReference type="ChEBI" id="CHEBI:18420"/>
    </ligand>
</feature>
<dbReference type="GO" id="GO:0005737">
    <property type="term" value="C:cytoplasm"/>
    <property type="evidence" value="ECO:0007669"/>
    <property type="project" value="UniProtKB-SubCell"/>
</dbReference>
<dbReference type="AlphaFoldDB" id="A0AAV3U9A7"/>
<comment type="catalytic activity">
    <reaction evidence="8">
        <text>(6R)-5,10-methylene-5,6,7,8-tetrahydrofolate + 3-methyl-2-oxobutanoate + H2O = 2-dehydropantoate + (6S)-5,6,7,8-tetrahydrofolate</text>
        <dbReference type="Rhea" id="RHEA:11824"/>
        <dbReference type="ChEBI" id="CHEBI:11561"/>
        <dbReference type="ChEBI" id="CHEBI:11851"/>
        <dbReference type="ChEBI" id="CHEBI:15377"/>
        <dbReference type="ChEBI" id="CHEBI:15636"/>
        <dbReference type="ChEBI" id="CHEBI:57453"/>
        <dbReference type="EC" id="2.1.2.11"/>
    </reaction>
</comment>
<evidence type="ECO:0000256" key="7">
    <source>
        <dbReference type="ARBA" id="ARBA00056497"/>
    </source>
</evidence>